<evidence type="ECO:0000313" key="7">
    <source>
        <dbReference type="Proteomes" id="UP000829999"/>
    </source>
</evidence>
<dbReference type="GeneID" id="118280991"/>
<feature type="domain" description="C2H2-type" evidence="6">
    <location>
        <begin position="367"/>
        <end position="394"/>
    </location>
</feature>
<reference evidence="8" key="1">
    <citation type="submission" date="2025-08" db="UniProtKB">
        <authorList>
            <consortium name="RefSeq"/>
        </authorList>
    </citation>
    <scope>IDENTIFICATION</scope>
    <source>
        <tissue evidence="8">Whole larval tissue</tissue>
    </source>
</reference>
<evidence type="ECO:0000259" key="6">
    <source>
        <dbReference type="PROSITE" id="PS50157"/>
    </source>
</evidence>
<dbReference type="PANTHER" id="PTHR24379:SF121">
    <property type="entry name" value="C2H2-TYPE DOMAIN-CONTAINING PROTEIN"/>
    <property type="match status" value="1"/>
</dbReference>
<name>A0A9R0ESN7_SPOFR</name>
<feature type="domain" description="C2H2-type" evidence="6">
    <location>
        <begin position="488"/>
        <end position="515"/>
    </location>
</feature>
<evidence type="ECO:0000256" key="1">
    <source>
        <dbReference type="ARBA" id="ARBA00022723"/>
    </source>
</evidence>
<dbReference type="SMART" id="SM00355">
    <property type="entry name" value="ZnF_C2H2"/>
    <property type="match status" value="11"/>
</dbReference>
<gene>
    <name evidence="8" type="primary">LOC118280991</name>
</gene>
<dbReference type="InterPro" id="IPR036236">
    <property type="entry name" value="Znf_C2H2_sf"/>
</dbReference>
<keyword evidence="7" id="KW-1185">Reference proteome</keyword>
<evidence type="ECO:0000313" key="8">
    <source>
        <dbReference type="RefSeq" id="XP_035457304.2"/>
    </source>
</evidence>
<keyword evidence="3 5" id="KW-0863">Zinc-finger</keyword>
<dbReference type="PROSITE" id="PS00028">
    <property type="entry name" value="ZINC_FINGER_C2H2_1"/>
    <property type="match status" value="9"/>
</dbReference>
<sequence length="515" mass="60201">MSSLLHLNMQDPNCYALICICCASQSPVLINMSTCKHTHFLTNYLKLELELKKMYICNLCHSMLKKIEIFKQQVEDSMALLLNQAPILKINKLHNMQILPVKSFTHLTVIEVQKDIKIEPITDHVSDNEEMKNEVESSDNDTEVPLSVLQSNKRRTKKDTLYEGQIQTVYLTEEDLRIEREKMLADEKYLKLPYKCELCIVAFDHELTLKNHNEGRHYKDVDGFECNVCKSTLSTKVSFKEHVQRHFRRHECMVCHKRYHHMSSAIQHYVEQHADGDIPLFSCKKCDYTASTRRAYRYHLDKHKAKPSCKICGNQFVNSNGLKVHMYTVHEQSSRKYKCEECNKQYRARSGLEAHRKSVHATSDNRAFCVPCKTYFKNRNTLNHHMRTHSKHIDENDKRLICNECGAKFLTKGSLQVHINWEHLKIAHKCTQCSKVFKNNYTLSRHVMYVHDKQRPPKNKICDYCGRGFTTVTILRSHIRTHTGERPLQCRHCTATFAHPAALYTHKKLLHSGNK</sequence>
<keyword evidence="2" id="KW-0677">Repeat</keyword>
<dbReference type="Pfam" id="PF00096">
    <property type="entry name" value="zf-C2H2"/>
    <property type="match status" value="4"/>
</dbReference>
<proteinExistence type="predicted"/>
<evidence type="ECO:0000256" key="5">
    <source>
        <dbReference type="PROSITE-ProRule" id="PRU00042"/>
    </source>
</evidence>
<dbReference type="Gene3D" id="3.30.160.60">
    <property type="entry name" value="Classic Zinc Finger"/>
    <property type="match status" value="6"/>
</dbReference>
<dbReference type="AlphaFoldDB" id="A0A9R0ESN7"/>
<dbReference type="Proteomes" id="UP000829999">
    <property type="component" value="Chromosome 19"/>
</dbReference>
<accession>A0A9R0ESN7</accession>
<dbReference type="SUPFAM" id="SSF57667">
    <property type="entry name" value="beta-beta-alpha zinc fingers"/>
    <property type="match status" value="5"/>
</dbReference>
<dbReference type="PANTHER" id="PTHR24379">
    <property type="entry name" value="KRAB AND ZINC FINGER DOMAIN-CONTAINING"/>
    <property type="match status" value="1"/>
</dbReference>
<dbReference type="OrthoDB" id="3565419at2759"/>
<keyword evidence="1" id="KW-0479">Metal-binding</keyword>
<dbReference type="GO" id="GO:0008270">
    <property type="term" value="F:zinc ion binding"/>
    <property type="evidence" value="ECO:0007669"/>
    <property type="project" value="UniProtKB-KW"/>
</dbReference>
<feature type="domain" description="C2H2-type" evidence="6">
    <location>
        <begin position="194"/>
        <end position="222"/>
    </location>
</feature>
<feature type="domain" description="C2H2-type" evidence="6">
    <location>
        <begin position="307"/>
        <end position="335"/>
    </location>
</feature>
<evidence type="ECO:0000256" key="3">
    <source>
        <dbReference type="ARBA" id="ARBA00022771"/>
    </source>
</evidence>
<dbReference type="PROSITE" id="PS50157">
    <property type="entry name" value="ZINC_FINGER_C2H2_2"/>
    <property type="match status" value="8"/>
</dbReference>
<dbReference type="RefSeq" id="XP_035457304.2">
    <property type="nucleotide sequence ID" value="XM_035601411.2"/>
</dbReference>
<evidence type="ECO:0000256" key="4">
    <source>
        <dbReference type="ARBA" id="ARBA00022833"/>
    </source>
</evidence>
<feature type="domain" description="C2H2-type" evidence="6">
    <location>
        <begin position="400"/>
        <end position="423"/>
    </location>
</feature>
<feature type="domain" description="C2H2-type" evidence="6">
    <location>
        <begin position="428"/>
        <end position="456"/>
    </location>
</feature>
<protein>
    <submittedName>
        <fullName evidence="8">Zinc finger protein 320</fullName>
    </submittedName>
</protein>
<organism evidence="7 8">
    <name type="scientific">Spodoptera frugiperda</name>
    <name type="common">Fall armyworm</name>
    <dbReference type="NCBI Taxonomy" id="7108"/>
    <lineage>
        <taxon>Eukaryota</taxon>
        <taxon>Metazoa</taxon>
        <taxon>Ecdysozoa</taxon>
        <taxon>Arthropoda</taxon>
        <taxon>Hexapoda</taxon>
        <taxon>Insecta</taxon>
        <taxon>Pterygota</taxon>
        <taxon>Neoptera</taxon>
        <taxon>Endopterygota</taxon>
        <taxon>Lepidoptera</taxon>
        <taxon>Glossata</taxon>
        <taxon>Ditrysia</taxon>
        <taxon>Noctuoidea</taxon>
        <taxon>Noctuidae</taxon>
        <taxon>Amphipyrinae</taxon>
        <taxon>Spodoptera</taxon>
    </lineage>
</organism>
<evidence type="ECO:0000256" key="2">
    <source>
        <dbReference type="ARBA" id="ARBA00022737"/>
    </source>
</evidence>
<keyword evidence="4" id="KW-0862">Zinc</keyword>
<feature type="domain" description="C2H2-type" evidence="6">
    <location>
        <begin position="337"/>
        <end position="365"/>
    </location>
</feature>
<dbReference type="InterPro" id="IPR013087">
    <property type="entry name" value="Znf_C2H2_type"/>
</dbReference>
<feature type="domain" description="C2H2-type" evidence="6">
    <location>
        <begin position="460"/>
        <end position="487"/>
    </location>
</feature>